<dbReference type="InterPro" id="IPR027417">
    <property type="entry name" value="P-loop_NTPase"/>
</dbReference>
<proteinExistence type="predicted"/>
<sequence>MSSELLQSATLEVENIGGIDRTEVEVEPGITVLSGRNATNRTSLLQAFMAALGSERASLKADAETGYAELELEGKTYIRHLERAGNEIRMDGEPYLGDAELADLFAFLLESNEARRTVTTQGDLRELVLRPVDTGAIEREIERLKSEKDEVSSELDKLESLKRELPELEQERTQLEEKIEAKREELASVQEAIEEIDDEATERSDAEDELDERLSELSNLRSSLEDVEFDIETERESLEALREDREELTDEKAELPASDPGAEDEIDEEIETFQSRAKSLDRAVRQLQDIVQFNEEMLEGTHPEVREALLQGDAGGAGDEVTDQLLESDDSVLCWTCGSEVDRTQIDSTLEQMRSLHASKLNQQKDLEDQIRELRSRRRKLESTRERRRAIETRLDEISTEIVTREDRLESLQDRRDELEAEIEETSSVVEELEATVAEESDDDGPQMLELNKQTNDLEFTLGRLERERESVSDKIDEIEASLDREGTLEDRLESIRDELENQRTRIERIEREAVESFNEHMETVLEVLDYSNIERIWLERVERSVREGRRTVNRGEFDLHVIRSAADGRTYEDTVDHLSESEREVTGLIFALAGYLVHEVYEELPFVLLDSLESLDSDRIASLVEYFGEYCDYLVVALLPEDARALDDEHNFIESI</sequence>
<keyword evidence="4" id="KW-1185">Reference proteome</keyword>
<dbReference type="SUPFAM" id="SSF52540">
    <property type="entry name" value="P-loop containing nucleoside triphosphate hydrolases"/>
    <property type="match status" value="1"/>
</dbReference>
<feature type="region of interest" description="Disordered" evidence="2">
    <location>
        <begin position="241"/>
        <end position="263"/>
    </location>
</feature>
<protein>
    <submittedName>
        <fullName evidence="3">AAA family ATPase</fullName>
    </submittedName>
</protein>
<dbReference type="Proteomes" id="UP001321047">
    <property type="component" value="Unassembled WGS sequence"/>
</dbReference>
<evidence type="ECO:0000256" key="1">
    <source>
        <dbReference type="SAM" id="Coils"/>
    </source>
</evidence>
<name>A0AAP3E6V4_9EURY</name>
<dbReference type="AlphaFoldDB" id="A0AAP3E6V4"/>
<evidence type="ECO:0000313" key="4">
    <source>
        <dbReference type="Proteomes" id="UP001321047"/>
    </source>
</evidence>
<feature type="compositionally biased region" description="Basic and acidic residues" evidence="2">
    <location>
        <begin position="241"/>
        <end position="254"/>
    </location>
</feature>
<accession>A0AAP3E6V4</accession>
<dbReference type="Gene3D" id="3.40.50.300">
    <property type="entry name" value="P-loop containing nucleotide triphosphate hydrolases"/>
    <property type="match status" value="2"/>
</dbReference>
<dbReference type="PANTHER" id="PTHR43941">
    <property type="entry name" value="STRUCTURAL MAINTENANCE OF CHROMOSOMES PROTEIN 2"/>
    <property type="match status" value="1"/>
</dbReference>
<keyword evidence="1" id="KW-0175">Coiled coil</keyword>
<evidence type="ECO:0000256" key="2">
    <source>
        <dbReference type="SAM" id="MobiDB-lite"/>
    </source>
</evidence>
<feature type="coiled-coil region" evidence="1">
    <location>
        <begin position="350"/>
        <end position="520"/>
    </location>
</feature>
<reference evidence="3 4" key="1">
    <citation type="submission" date="2022-09" db="EMBL/GenBank/DDBJ databases">
        <title>Enrichment on poylsaccharides allowed isolation of novel metabolic and taxonomic groups of Haloarchaea.</title>
        <authorList>
            <person name="Sorokin D.Y."/>
            <person name="Elcheninov A.G."/>
            <person name="Khizhniak T.V."/>
            <person name="Kolganova T.V."/>
            <person name="Kublanov I.V."/>
        </authorList>
    </citation>
    <scope>NUCLEOTIDE SEQUENCE [LARGE SCALE GENOMIC DNA]</scope>
    <source>
        <strain evidence="3 4">AArc-curdl1</strain>
    </source>
</reference>
<dbReference type="RefSeq" id="WP_342809458.1">
    <property type="nucleotide sequence ID" value="NZ_JAOPJZ010000013.1"/>
</dbReference>
<comment type="caution">
    <text evidence="3">The sequence shown here is derived from an EMBL/GenBank/DDBJ whole genome shotgun (WGS) entry which is preliminary data.</text>
</comment>
<organism evidence="3 4">
    <name type="scientific">Natronosalvus hydrolyticus</name>
    <dbReference type="NCBI Taxonomy" id="2979988"/>
    <lineage>
        <taxon>Archaea</taxon>
        <taxon>Methanobacteriati</taxon>
        <taxon>Methanobacteriota</taxon>
        <taxon>Stenosarchaea group</taxon>
        <taxon>Halobacteria</taxon>
        <taxon>Halobacteriales</taxon>
        <taxon>Natrialbaceae</taxon>
        <taxon>Natronosalvus</taxon>
    </lineage>
</organism>
<evidence type="ECO:0000313" key="3">
    <source>
        <dbReference type="EMBL" id="MCU4753133.1"/>
    </source>
</evidence>
<dbReference type="PANTHER" id="PTHR43941:SF1">
    <property type="entry name" value="STRUCTURAL MAINTENANCE OF CHROMOSOMES PROTEIN 2"/>
    <property type="match status" value="1"/>
</dbReference>
<gene>
    <name evidence="3" type="ORF">OB919_14295</name>
</gene>
<dbReference type="EMBL" id="JAOPJZ010000013">
    <property type="protein sequence ID" value="MCU4753133.1"/>
    <property type="molecule type" value="Genomic_DNA"/>
</dbReference>
<dbReference type="NCBIfam" id="NF045487">
    <property type="entry name" value="ASRP"/>
    <property type="match status" value="1"/>
</dbReference>